<gene>
    <name evidence="2" type="ORF">ACFQBQ_12675</name>
</gene>
<keyword evidence="3" id="KW-1185">Reference proteome</keyword>
<comment type="caution">
    <text evidence="2">The sequence shown here is derived from an EMBL/GenBank/DDBJ whole genome shotgun (WGS) entry which is preliminary data.</text>
</comment>
<accession>A0ABW1ZC50</accession>
<protein>
    <recommendedName>
        <fullName evidence="1">TonB-dependent transporter Oar-like beta-barrel domain-containing protein</fullName>
    </recommendedName>
</protein>
<dbReference type="Pfam" id="PF25183">
    <property type="entry name" value="OMP_b-brl_4"/>
    <property type="match status" value="1"/>
</dbReference>
<dbReference type="Proteomes" id="UP001596391">
    <property type="component" value="Unassembled WGS sequence"/>
</dbReference>
<evidence type="ECO:0000259" key="1">
    <source>
        <dbReference type="Pfam" id="PF25183"/>
    </source>
</evidence>
<evidence type="ECO:0000313" key="2">
    <source>
        <dbReference type="EMBL" id="MFC6646423.1"/>
    </source>
</evidence>
<dbReference type="RefSeq" id="WP_263370095.1">
    <property type="nucleotide sequence ID" value="NZ_JAGSYD010000001.1"/>
</dbReference>
<feature type="domain" description="TonB-dependent transporter Oar-like beta-barrel" evidence="1">
    <location>
        <begin position="52"/>
        <end position="104"/>
    </location>
</feature>
<evidence type="ECO:0000313" key="3">
    <source>
        <dbReference type="Proteomes" id="UP001596391"/>
    </source>
</evidence>
<organism evidence="2 3">
    <name type="scientific">Granulicella cerasi</name>
    <dbReference type="NCBI Taxonomy" id="741063"/>
    <lineage>
        <taxon>Bacteria</taxon>
        <taxon>Pseudomonadati</taxon>
        <taxon>Acidobacteriota</taxon>
        <taxon>Terriglobia</taxon>
        <taxon>Terriglobales</taxon>
        <taxon>Acidobacteriaceae</taxon>
        <taxon>Granulicella</taxon>
    </lineage>
</organism>
<name>A0ABW1ZC50_9BACT</name>
<sequence length="159" mass="16868">MWQRSAFRDWTVGATGIAGSGAPFSMMIDGGTELSGGSETINGSGGAKYLPTVGRNTLRLPVRSNVDLRLERTVTLPGRWRASFAAETFNLLNTPSTSVETRAFAPGTVTGGVTPLVFQDTTALAAEGDTTTTPFGQPLSSTTGILHERRLQLSARFVF</sequence>
<proteinExistence type="predicted"/>
<dbReference type="InterPro" id="IPR057601">
    <property type="entry name" value="Oar-like_b-barrel"/>
</dbReference>
<reference evidence="3" key="1">
    <citation type="journal article" date="2019" name="Int. J. Syst. Evol. Microbiol.">
        <title>The Global Catalogue of Microorganisms (GCM) 10K type strain sequencing project: providing services to taxonomists for standard genome sequencing and annotation.</title>
        <authorList>
            <consortium name="The Broad Institute Genomics Platform"/>
            <consortium name="The Broad Institute Genome Sequencing Center for Infectious Disease"/>
            <person name="Wu L."/>
            <person name="Ma J."/>
        </authorList>
    </citation>
    <scope>NUCLEOTIDE SEQUENCE [LARGE SCALE GENOMIC DNA]</scope>
    <source>
        <strain evidence="3">CGMCC 1.16026</strain>
    </source>
</reference>
<dbReference type="EMBL" id="JBHSWI010000001">
    <property type="protein sequence ID" value="MFC6646423.1"/>
    <property type="molecule type" value="Genomic_DNA"/>
</dbReference>